<dbReference type="AlphaFoldDB" id="A0A0B2VVH0"/>
<comment type="caution">
    <text evidence="1">The sequence shown here is derived from an EMBL/GenBank/DDBJ whole genome shotgun (WGS) entry which is preliminary data.</text>
</comment>
<name>A0A0B2VVH0_TOXCA</name>
<sequence length="363" mass="40679">MELKKAAQLSAGVEWHNVDCVRIGECFLREPSGAIVLPNTSIFVTDSQLGLFLFSLNSDLIRNVSNVDWRWAQGAALLPNGHLLVSMMVRESSAVPWRRFIMKFDSDLNFVAKVEGPKWIEEETILRERLCAASNGNIYFAVAGETFSALYELSPDAKWTELEHKRGQTFIDVQVLAVVGPVTELLLVEERRGCVCLYGIRESSVAVRRSMTPVERPGAMCIDEQQQLFLHLADGRHQKPSEFDCSHVLAVVGPVTELLLVEERRGCVCLYGIRESSVAVRRSMTPVERPGAMCIDEQQQLFLHDLRQAKVRHIQTSGNSFEPDADVALAEKSLYALSANNGFLAATYRSINLVRVHKYKSIK</sequence>
<organism evidence="1 2">
    <name type="scientific">Toxocara canis</name>
    <name type="common">Canine roundworm</name>
    <dbReference type="NCBI Taxonomy" id="6265"/>
    <lineage>
        <taxon>Eukaryota</taxon>
        <taxon>Metazoa</taxon>
        <taxon>Ecdysozoa</taxon>
        <taxon>Nematoda</taxon>
        <taxon>Chromadorea</taxon>
        <taxon>Rhabditida</taxon>
        <taxon>Spirurina</taxon>
        <taxon>Ascaridomorpha</taxon>
        <taxon>Ascaridoidea</taxon>
        <taxon>Toxocaridae</taxon>
        <taxon>Toxocara</taxon>
    </lineage>
</organism>
<evidence type="ECO:0000313" key="2">
    <source>
        <dbReference type="Proteomes" id="UP000031036"/>
    </source>
</evidence>
<dbReference type="SUPFAM" id="SSF101898">
    <property type="entry name" value="NHL repeat"/>
    <property type="match status" value="1"/>
</dbReference>
<evidence type="ECO:0000313" key="1">
    <source>
        <dbReference type="EMBL" id="KHN85663.1"/>
    </source>
</evidence>
<keyword evidence="2" id="KW-1185">Reference proteome</keyword>
<dbReference type="Proteomes" id="UP000031036">
    <property type="component" value="Unassembled WGS sequence"/>
</dbReference>
<accession>A0A0B2VVH0</accession>
<gene>
    <name evidence="1" type="primary">F44B9.2</name>
    <name evidence="1" type="ORF">Tcan_14572</name>
</gene>
<dbReference type="Gene3D" id="2.120.10.30">
    <property type="entry name" value="TolB, C-terminal domain"/>
    <property type="match status" value="1"/>
</dbReference>
<proteinExistence type="predicted"/>
<protein>
    <submittedName>
        <fullName evidence="1">Uncharacterized protein F44B9.2</fullName>
    </submittedName>
</protein>
<dbReference type="OrthoDB" id="5798673at2759"/>
<reference evidence="1 2" key="1">
    <citation type="submission" date="2014-11" db="EMBL/GenBank/DDBJ databases">
        <title>Genetic blueprint of the zoonotic pathogen Toxocara canis.</title>
        <authorList>
            <person name="Zhu X.-Q."/>
            <person name="Korhonen P.K."/>
            <person name="Cai H."/>
            <person name="Young N.D."/>
            <person name="Nejsum P."/>
            <person name="von Samson-Himmelstjerna G."/>
            <person name="Boag P.R."/>
            <person name="Tan P."/>
            <person name="Li Q."/>
            <person name="Min J."/>
            <person name="Yang Y."/>
            <person name="Wang X."/>
            <person name="Fang X."/>
            <person name="Hall R.S."/>
            <person name="Hofmann A."/>
            <person name="Sternberg P.W."/>
            <person name="Jex A.R."/>
            <person name="Gasser R.B."/>
        </authorList>
    </citation>
    <scope>NUCLEOTIDE SEQUENCE [LARGE SCALE GENOMIC DNA]</scope>
    <source>
        <strain evidence="1">PN_DK_2014</strain>
    </source>
</reference>
<dbReference type="EMBL" id="JPKZ01000751">
    <property type="protein sequence ID" value="KHN85663.1"/>
    <property type="molecule type" value="Genomic_DNA"/>
</dbReference>
<dbReference type="InterPro" id="IPR011042">
    <property type="entry name" value="6-blade_b-propeller_TolB-like"/>
</dbReference>